<evidence type="ECO:0000259" key="6">
    <source>
        <dbReference type="Pfam" id="PF01844"/>
    </source>
</evidence>
<sequence>MEKQSLINLIKVDKLMKFYKSKEWRQLRLKAFQRNNYECCMCRDKGKYRKTDCVHYIKEVKEHPELALTFDNLKSLCNQCHNEVYDRLKSTKNSRLWDFIYYHCTATSILFFTFRRYYTCKTRR</sequence>
<dbReference type="GO" id="GO:0005829">
    <property type="term" value="C:cytosol"/>
    <property type="evidence" value="ECO:0007669"/>
    <property type="project" value="TreeGrafter"/>
</dbReference>
<evidence type="ECO:0000256" key="1">
    <source>
        <dbReference type="ARBA" id="ARBA00022722"/>
    </source>
</evidence>
<gene>
    <name evidence="7" type="ORF">BW425_23110</name>
</gene>
<feature type="domain" description="HNH" evidence="6">
    <location>
        <begin position="39"/>
        <end position="86"/>
    </location>
</feature>
<keyword evidence="5" id="KW-0472">Membrane</keyword>
<keyword evidence="7" id="KW-0255">Endonuclease</keyword>
<evidence type="ECO:0000256" key="2">
    <source>
        <dbReference type="ARBA" id="ARBA00022801"/>
    </source>
</evidence>
<dbReference type="PANTHER" id="PTHR41286:SF1">
    <property type="entry name" value="HNH NUCLEASE YAJD-RELATED"/>
    <property type="match status" value="1"/>
</dbReference>
<comment type="caution">
    <text evidence="7">The sequence shown here is derived from an EMBL/GenBank/DDBJ whole genome shotgun (WGS) entry which is preliminary data.</text>
</comment>
<dbReference type="GO" id="GO:0003676">
    <property type="term" value="F:nucleic acid binding"/>
    <property type="evidence" value="ECO:0007669"/>
    <property type="project" value="InterPro"/>
</dbReference>
<reference evidence="7 8" key="1">
    <citation type="submission" date="2017-02" db="EMBL/GenBank/DDBJ databases">
        <title>Bacillus pseudomycoides isolate FSL K6-0042.</title>
        <authorList>
            <person name="Kovac J."/>
        </authorList>
    </citation>
    <scope>NUCLEOTIDE SEQUENCE [LARGE SCALE GENOMIC DNA]</scope>
    <source>
        <strain evidence="7 8">FSL K6-0042</strain>
    </source>
</reference>
<protein>
    <recommendedName>
        <fullName evidence="4">Putative HNH nuclease YajD</fullName>
    </recommendedName>
</protein>
<dbReference type="GO" id="GO:0016787">
    <property type="term" value="F:hydrolase activity"/>
    <property type="evidence" value="ECO:0007669"/>
    <property type="project" value="UniProtKB-KW"/>
</dbReference>
<evidence type="ECO:0000313" key="7">
    <source>
        <dbReference type="EMBL" id="OUM46518.1"/>
    </source>
</evidence>
<dbReference type="GO" id="GO:0008270">
    <property type="term" value="F:zinc ion binding"/>
    <property type="evidence" value="ECO:0007669"/>
    <property type="project" value="InterPro"/>
</dbReference>
<dbReference type="PANTHER" id="PTHR41286">
    <property type="entry name" value="HNH NUCLEASE YAJD-RELATED"/>
    <property type="match status" value="1"/>
</dbReference>
<feature type="transmembrane region" description="Helical" evidence="5">
    <location>
        <begin position="99"/>
        <end position="118"/>
    </location>
</feature>
<dbReference type="EMBL" id="MWPX01000042">
    <property type="protein sequence ID" value="OUM46518.1"/>
    <property type="molecule type" value="Genomic_DNA"/>
</dbReference>
<comment type="similarity">
    <text evidence="3">Belongs to the HNH nuclease family.</text>
</comment>
<name>A0A1Y3M7X3_9BACI</name>
<dbReference type="Gene3D" id="1.10.30.50">
    <property type="match status" value="1"/>
</dbReference>
<dbReference type="AlphaFoldDB" id="A0A1Y3M7X3"/>
<dbReference type="InterPro" id="IPR002711">
    <property type="entry name" value="HNH"/>
</dbReference>
<evidence type="ECO:0000313" key="8">
    <source>
        <dbReference type="Proteomes" id="UP000195321"/>
    </source>
</evidence>
<dbReference type="Proteomes" id="UP000195321">
    <property type="component" value="Unassembled WGS sequence"/>
</dbReference>
<evidence type="ECO:0000256" key="4">
    <source>
        <dbReference type="ARBA" id="ARBA00040194"/>
    </source>
</evidence>
<dbReference type="Pfam" id="PF01844">
    <property type="entry name" value="HNH"/>
    <property type="match status" value="1"/>
</dbReference>
<proteinExistence type="inferred from homology"/>
<evidence type="ECO:0000256" key="5">
    <source>
        <dbReference type="SAM" id="Phobius"/>
    </source>
</evidence>
<keyword evidence="1" id="KW-0540">Nuclease</keyword>
<keyword evidence="5" id="KW-1133">Transmembrane helix</keyword>
<dbReference type="GO" id="GO:0004519">
    <property type="term" value="F:endonuclease activity"/>
    <property type="evidence" value="ECO:0007669"/>
    <property type="project" value="UniProtKB-KW"/>
</dbReference>
<keyword evidence="2" id="KW-0378">Hydrolase</keyword>
<keyword evidence="5" id="KW-0812">Transmembrane</keyword>
<accession>A0A1Y3M7X3</accession>
<organism evidence="7 8">
    <name type="scientific">Bacillus pseudomycoides</name>
    <dbReference type="NCBI Taxonomy" id="64104"/>
    <lineage>
        <taxon>Bacteria</taxon>
        <taxon>Bacillati</taxon>
        <taxon>Bacillota</taxon>
        <taxon>Bacilli</taxon>
        <taxon>Bacillales</taxon>
        <taxon>Bacillaceae</taxon>
        <taxon>Bacillus</taxon>
        <taxon>Bacillus cereus group</taxon>
    </lineage>
</organism>
<evidence type="ECO:0000256" key="3">
    <source>
        <dbReference type="ARBA" id="ARBA00038412"/>
    </source>
</evidence>